<feature type="compositionally biased region" description="Basic and acidic residues" evidence="4">
    <location>
        <begin position="102"/>
        <end position="119"/>
    </location>
</feature>
<dbReference type="Gene3D" id="1.25.10.10">
    <property type="entry name" value="Leucine-rich Repeat Variant"/>
    <property type="match status" value="1"/>
</dbReference>
<feature type="region of interest" description="Disordered" evidence="4">
    <location>
        <begin position="1"/>
        <end position="41"/>
    </location>
</feature>
<dbReference type="PANTHER" id="PTHR23424">
    <property type="entry name" value="SERUM AMYLOID A"/>
    <property type="match status" value="1"/>
</dbReference>
<evidence type="ECO:0000313" key="6">
    <source>
        <dbReference type="Proteomes" id="UP001314170"/>
    </source>
</evidence>
<dbReference type="GO" id="GO:0005634">
    <property type="term" value="C:nucleus"/>
    <property type="evidence" value="ECO:0007669"/>
    <property type="project" value="UniProtKB-SubCell"/>
</dbReference>
<dbReference type="PANTHER" id="PTHR23424:SF23">
    <property type="entry name" value="PROTEIN SAAL1"/>
    <property type="match status" value="1"/>
</dbReference>
<dbReference type="InterPro" id="IPR052464">
    <property type="entry name" value="Synovial_Prolif_Regulator"/>
</dbReference>
<dbReference type="AlphaFoldDB" id="A0AAV1R5R4"/>
<dbReference type="Proteomes" id="UP001314170">
    <property type="component" value="Unassembled WGS sequence"/>
</dbReference>
<sequence length="526" mass="57790">MALESKPNPLEEEHRDEDVEEEEEVDHDDDELARNPSAPPDYEFFEITTTVDPSYIISLIRKLIPIDSVTNRDSHGVNGCEDGGRGDGGLDPNQTVEESGNECEKMDIGDDSRGGEDKDTCRELVGEEVWEECGCVLWDLAASRTHAELMVQNLVLEVLMANLMVSQSARVTEICLGIIGNLACHEAPMQHIVSSNGLITTIVDQLFLDDTQCLAEACRLLTLGLQGNECSPWAEAVQSEHILSRIIWIAENTLNPQLLEKIVGLILATLESQQEASCTLVPSLMKLGLPSLLINLLDFEISRLTGERVPERYSVLDVILRAIEALSVLDGHSQDICSNKKLIQLVCGLVKLPDKAEVASSCVTVAVLIANILSDVPDIASEMSQDLQFLQGLLEVFPLASDDVEARSALWSIIARLLVQVRENDMSLSSLHQYVLVLASKSEIIEDDLLNQQLDNSREETKDLISSSSKSNTRSTALGRIVSILNQWTASKACLNGGDVTGEYAADDLNIGRLLDCCRKHIEFTK</sequence>
<reference evidence="5 6" key="1">
    <citation type="submission" date="2024-01" db="EMBL/GenBank/DDBJ databases">
        <authorList>
            <person name="Waweru B."/>
        </authorList>
    </citation>
    <scope>NUCLEOTIDE SEQUENCE [LARGE SCALE GENOMIC DNA]</scope>
</reference>
<organism evidence="5 6">
    <name type="scientific">Dovyalis caffra</name>
    <dbReference type="NCBI Taxonomy" id="77055"/>
    <lineage>
        <taxon>Eukaryota</taxon>
        <taxon>Viridiplantae</taxon>
        <taxon>Streptophyta</taxon>
        <taxon>Embryophyta</taxon>
        <taxon>Tracheophyta</taxon>
        <taxon>Spermatophyta</taxon>
        <taxon>Magnoliopsida</taxon>
        <taxon>eudicotyledons</taxon>
        <taxon>Gunneridae</taxon>
        <taxon>Pentapetalae</taxon>
        <taxon>rosids</taxon>
        <taxon>fabids</taxon>
        <taxon>Malpighiales</taxon>
        <taxon>Salicaceae</taxon>
        <taxon>Flacourtieae</taxon>
        <taxon>Dovyalis</taxon>
    </lineage>
</organism>
<dbReference type="SUPFAM" id="SSF48371">
    <property type="entry name" value="ARM repeat"/>
    <property type="match status" value="1"/>
</dbReference>
<evidence type="ECO:0000256" key="1">
    <source>
        <dbReference type="ARBA" id="ARBA00004123"/>
    </source>
</evidence>
<protein>
    <recommendedName>
        <fullName evidence="7">ARM repeat superfamily protein</fullName>
    </recommendedName>
</protein>
<dbReference type="InterPro" id="IPR011989">
    <property type="entry name" value="ARM-like"/>
</dbReference>
<dbReference type="InterPro" id="IPR016024">
    <property type="entry name" value="ARM-type_fold"/>
</dbReference>
<feature type="compositionally biased region" description="Acidic residues" evidence="4">
    <location>
        <begin position="18"/>
        <end position="31"/>
    </location>
</feature>
<gene>
    <name evidence="5" type="ORF">DCAF_LOCUS7012</name>
</gene>
<keyword evidence="6" id="KW-1185">Reference proteome</keyword>
<evidence type="ECO:0000256" key="4">
    <source>
        <dbReference type="SAM" id="MobiDB-lite"/>
    </source>
</evidence>
<feature type="region of interest" description="Disordered" evidence="4">
    <location>
        <begin position="71"/>
        <end position="119"/>
    </location>
</feature>
<proteinExistence type="inferred from homology"/>
<comment type="subcellular location">
    <subcellularLocation>
        <location evidence="1">Nucleus</location>
    </subcellularLocation>
</comment>
<evidence type="ECO:0008006" key="7">
    <source>
        <dbReference type="Google" id="ProtNLM"/>
    </source>
</evidence>
<name>A0AAV1R5R4_9ROSI</name>
<keyword evidence="2" id="KW-0539">Nucleus</keyword>
<evidence type="ECO:0000256" key="3">
    <source>
        <dbReference type="ARBA" id="ARBA00038401"/>
    </source>
</evidence>
<comment type="similarity">
    <text evidence="3">Belongs to the SAAL1 family.</text>
</comment>
<dbReference type="EMBL" id="CAWUPB010000913">
    <property type="protein sequence ID" value="CAK7329263.1"/>
    <property type="molecule type" value="Genomic_DNA"/>
</dbReference>
<comment type="caution">
    <text evidence="5">The sequence shown here is derived from an EMBL/GenBank/DDBJ whole genome shotgun (WGS) entry which is preliminary data.</text>
</comment>
<evidence type="ECO:0000313" key="5">
    <source>
        <dbReference type="EMBL" id="CAK7329263.1"/>
    </source>
</evidence>
<accession>A0AAV1R5R4</accession>
<evidence type="ECO:0000256" key="2">
    <source>
        <dbReference type="ARBA" id="ARBA00023242"/>
    </source>
</evidence>